<gene>
    <name evidence="2" type="ORF">A2196_01995</name>
</gene>
<organism evidence="2 3">
    <name type="scientific">Candidatus Curtissbacteria bacterium RIFOXYA1_FULL_41_14</name>
    <dbReference type="NCBI Taxonomy" id="1797737"/>
    <lineage>
        <taxon>Bacteria</taxon>
        <taxon>Candidatus Curtissiibacteriota</taxon>
    </lineage>
</organism>
<sequence length="296" mass="32371">METGEAPAPSFEQQFRNRDTLKFPEGKITVVDVAPEVLKDDVPVLIAPGWAENPKTYEETLAVGFREGRRVLTVEYSGHGGKVTSGGEYPKIELQKALLLLDVLDKKGIEKADVIAHSEGAINSLIAAMLKPDKFRNIVLDKPAGLIGQDSIKALAGRFKELLSQEMKTRPKALTDSTSSIRAGGRTARYFVEHPLRVPKEVGALTSFDLGEIMKKLWEQGIKFSVIAGVDDPLFPVSRQTANMLKSKESNGVLPIEIKGYYSVIGGHNELSIHPGQHAALAFNALENLRDLKDTS</sequence>
<comment type="caution">
    <text evidence="2">The sequence shown here is derived from an EMBL/GenBank/DDBJ whole genome shotgun (WGS) entry which is preliminary data.</text>
</comment>
<dbReference type="Pfam" id="PF00561">
    <property type="entry name" value="Abhydrolase_1"/>
    <property type="match status" value="1"/>
</dbReference>
<dbReference type="Gene3D" id="3.40.50.1820">
    <property type="entry name" value="alpha/beta hydrolase"/>
    <property type="match status" value="1"/>
</dbReference>
<proteinExistence type="predicted"/>
<protein>
    <recommendedName>
        <fullName evidence="1">AB hydrolase-1 domain-containing protein</fullName>
    </recommendedName>
</protein>
<evidence type="ECO:0000313" key="3">
    <source>
        <dbReference type="Proteomes" id="UP000176751"/>
    </source>
</evidence>
<dbReference type="SUPFAM" id="SSF53474">
    <property type="entry name" value="alpha/beta-Hydrolases"/>
    <property type="match status" value="1"/>
</dbReference>
<dbReference type="InterPro" id="IPR000073">
    <property type="entry name" value="AB_hydrolase_1"/>
</dbReference>
<dbReference type="InterPro" id="IPR029058">
    <property type="entry name" value="AB_hydrolase_fold"/>
</dbReference>
<evidence type="ECO:0000259" key="1">
    <source>
        <dbReference type="Pfam" id="PF00561"/>
    </source>
</evidence>
<dbReference type="EMBL" id="MFCA01000025">
    <property type="protein sequence ID" value="OGE01636.1"/>
    <property type="molecule type" value="Genomic_DNA"/>
</dbReference>
<reference evidence="2 3" key="1">
    <citation type="journal article" date="2016" name="Nat. Commun.">
        <title>Thousands of microbial genomes shed light on interconnected biogeochemical processes in an aquifer system.</title>
        <authorList>
            <person name="Anantharaman K."/>
            <person name="Brown C.T."/>
            <person name="Hug L.A."/>
            <person name="Sharon I."/>
            <person name="Castelle C.J."/>
            <person name="Probst A.J."/>
            <person name="Thomas B.C."/>
            <person name="Singh A."/>
            <person name="Wilkins M.J."/>
            <person name="Karaoz U."/>
            <person name="Brodie E.L."/>
            <person name="Williams K.H."/>
            <person name="Hubbard S.S."/>
            <person name="Banfield J.F."/>
        </authorList>
    </citation>
    <scope>NUCLEOTIDE SEQUENCE [LARGE SCALE GENOMIC DNA]</scope>
</reference>
<dbReference type="AlphaFoldDB" id="A0A1F5HC31"/>
<feature type="domain" description="AB hydrolase-1" evidence="1">
    <location>
        <begin position="43"/>
        <end position="143"/>
    </location>
</feature>
<dbReference type="STRING" id="1797737.A2196_01995"/>
<dbReference type="Proteomes" id="UP000176751">
    <property type="component" value="Unassembled WGS sequence"/>
</dbReference>
<name>A0A1F5HC31_9BACT</name>
<accession>A0A1F5HC31</accession>
<evidence type="ECO:0000313" key="2">
    <source>
        <dbReference type="EMBL" id="OGE01636.1"/>
    </source>
</evidence>